<dbReference type="RefSeq" id="WP_119048516.1">
    <property type="nucleotide sequence ID" value="NZ_CP032157.1"/>
</dbReference>
<organism evidence="1 2">
    <name type="scientific">Paraflavitalea soli</name>
    <dbReference type="NCBI Taxonomy" id="2315862"/>
    <lineage>
        <taxon>Bacteria</taxon>
        <taxon>Pseudomonadati</taxon>
        <taxon>Bacteroidota</taxon>
        <taxon>Chitinophagia</taxon>
        <taxon>Chitinophagales</taxon>
        <taxon>Chitinophagaceae</taxon>
        <taxon>Paraflavitalea</taxon>
    </lineage>
</organism>
<dbReference type="AlphaFoldDB" id="A0A3B7MEB0"/>
<name>A0A3B7MEB0_9BACT</name>
<accession>A0A3B7MEB0</accession>
<evidence type="ECO:0000313" key="1">
    <source>
        <dbReference type="EMBL" id="AXY72678.1"/>
    </source>
</evidence>
<sequence length="91" mass="11086">MDERYGIVKDYIEQDKILEFRDIFKYLPKTVLTKDWGSNNYRVTRFIEYPQQLSIEEIYEIARLINVHPDLLIKMILRQFNNTTVSTKKRK</sequence>
<keyword evidence="2" id="KW-1185">Reference proteome</keyword>
<protein>
    <recommendedName>
        <fullName evidence="3">XRE family transcriptional regulator</fullName>
    </recommendedName>
</protein>
<dbReference type="OrthoDB" id="674680at2"/>
<evidence type="ECO:0008006" key="3">
    <source>
        <dbReference type="Google" id="ProtNLM"/>
    </source>
</evidence>
<reference evidence="1 2" key="1">
    <citation type="submission" date="2018-09" db="EMBL/GenBank/DDBJ databases">
        <title>Genome sequencing of strain 6GH32-13.</title>
        <authorList>
            <person name="Weon H.-Y."/>
            <person name="Heo J."/>
            <person name="Kwon S.-W."/>
        </authorList>
    </citation>
    <scope>NUCLEOTIDE SEQUENCE [LARGE SCALE GENOMIC DNA]</scope>
    <source>
        <strain evidence="1 2">5GH32-13</strain>
    </source>
</reference>
<evidence type="ECO:0000313" key="2">
    <source>
        <dbReference type="Proteomes" id="UP000263900"/>
    </source>
</evidence>
<dbReference type="Proteomes" id="UP000263900">
    <property type="component" value="Chromosome"/>
</dbReference>
<dbReference type="EMBL" id="CP032157">
    <property type="protein sequence ID" value="AXY72678.1"/>
    <property type="molecule type" value="Genomic_DNA"/>
</dbReference>
<dbReference type="KEGG" id="pseg:D3H65_01225"/>
<proteinExistence type="predicted"/>
<gene>
    <name evidence="1" type="ORF">D3H65_01225</name>
</gene>